<dbReference type="InterPro" id="IPR008517">
    <property type="entry name" value="GNA1162-like"/>
</dbReference>
<accession>A0A9D1UH69</accession>
<feature type="chain" id="PRO_5038517120" evidence="1">
    <location>
        <begin position="21"/>
        <end position="275"/>
    </location>
</feature>
<dbReference type="Gene3D" id="3.40.50.10610">
    <property type="entry name" value="ABC-type transport auxiliary lipoprotein component"/>
    <property type="match status" value="1"/>
</dbReference>
<feature type="signal peptide" evidence="1">
    <location>
        <begin position="1"/>
        <end position="20"/>
    </location>
</feature>
<dbReference type="EMBL" id="DXGG01000176">
    <property type="protein sequence ID" value="HIW87734.1"/>
    <property type="molecule type" value="Genomic_DNA"/>
</dbReference>
<proteinExistence type="predicted"/>
<dbReference type="Pfam" id="PF05643">
    <property type="entry name" value="GNA1162-like"/>
    <property type="match status" value="1"/>
</dbReference>
<reference evidence="2" key="1">
    <citation type="journal article" date="2021" name="PeerJ">
        <title>Extensive microbial diversity within the chicken gut microbiome revealed by metagenomics and culture.</title>
        <authorList>
            <person name="Gilroy R."/>
            <person name="Ravi A."/>
            <person name="Getino M."/>
            <person name="Pursley I."/>
            <person name="Horton D.L."/>
            <person name="Alikhan N.F."/>
            <person name="Baker D."/>
            <person name="Gharbi K."/>
            <person name="Hall N."/>
            <person name="Watson M."/>
            <person name="Adriaenssens E.M."/>
            <person name="Foster-Nyarko E."/>
            <person name="Jarju S."/>
            <person name="Secka A."/>
            <person name="Antonio M."/>
            <person name="Oren A."/>
            <person name="Chaudhuri R.R."/>
            <person name="La Ragione R."/>
            <person name="Hildebrand F."/>
            <person name="Pallen M.J."/>
        </authorList>
    </citation>
    <scope>NUCLEOTIDE SEQUENCE</scope>
    <source>
        <strain evidence="2">Gambia16-930</strain>
    </source>
</reference>
<evidence type="ECO:0000313" key="3">
    <source>
        <dbReference type="Proteomes" id="UP000824267"/>
    </source>
</evidence>
<dbReference type="AlphaFoldDB" id="A0A9D1UH69"/>
<keyword evidence="1" id="KW-0732">Signal</keyword>
<evidence type="ECO:0000256" key="1">
    <source>
        <dbReference type="SAM" id="SignalP"/>
    </source>
</evidence>
<organism evidence="2 3">
    <name type="scientific">Candidatus Onthomorpha intestinigallinarum</name>
    <dbReference type="NCBI Taxonomy" id="2840880"/>
    <lineage>
        <taxon>Bacteria</taxon>
        <taxon>Pseudomonadati</taxon>
        <taxon>Bacteroidota</taxon>
        <taxon>Bacteroidia</taxon>
        <taxon>Bacteroidales</taxon>
        <taxon>Candidatus Onthomorpha</taxon>
    </lineage>
</organism>
<comment type="caution">
    <text evidence="2">The sequence shown here is derived from an EMBL/GenBank/DDBJ whole genome shotgun (WGS) entry which is preliminary data.</text>
</comment>
<evidence type="ECO:0000313" key="2">
    <source>
        <dbReference type="EMBL" id="HIW87734.1"/>
    </source>
</evidence>
<reference evidence="2" key="2">
    <citation type="submission" date="2021-04" db="EMBL/GenBank/DDBJ databases">
        <authorList>
            <person name="Gilroy R."/>
        </authorList>
    </citation>
    <scope>NUCLEOTIDE SEQUENCE</scope>
    <source>
        <strain evidence="2">Gambia16-930</strain>
    </source>
</reference>
<protein>
    <submittedName>
        <fullName evidence="2">DUF799 family lipoprotein</fullName>
    </submittedName>
</protein>
<name>A0A9D1UH69_9BACT</name>
<sequence>MKKSVVICILLTLFSFGGFAQIEDLLQGEDSVVSVMSKKEQEKYIKELEKKHEGKKEGKLAFVKKTWRKIFPEKVERNISYPLMYKEKPKSVMVMYPWNRSKDTNANQMFYVSICQELSLKGYYVLPSLLMLSEFAADTAFNSRYCKQEDSRKYLESYGVDAVLYVTIYSVKKEWWSTNVNMNAQYDMVSTKTGEVLFSRHADFNFDSQSPAKTKSKNGLIENEKINNFIGICQQMQRYVFSDMPIGPYHKDYLMDQKKFSHKKEMKYKISVKPS</sequence>
<dbReference type="Proteomes" id="UP000824267">
    <property type="component" value="Unassembled WGS sequence"/>
</dbReference>
<gene>
    <name evidence="2" type="ORF">IAC47_05610</name>
</gene>
<keyword evidence="2" id="KW-0449">Lipoprotein</keyword>